<sequence length="311" mass="34298">MLSAINHQIQGIWPKKTTFTVNHIPDMAGKVVIVTGANRGIGKEIVLLEKNAKVYLAARNDGRAQKAIDDLFTLTGRKALFLKLDLSDLKAVKTAAQEFLSHETRLDVLFNNAGVMAPPKEDITADGFDLQFGINVLGHFFFTKQLLPILLRTASSSPTNTTRIVNLSSSLHAFRTTIQFDTLKDGPARRRKSVAWLYTQSKFANVVFALELARRYGKNGIVSTSVHPGAIETDLHSHMLGVARKQGKLLFANAERGALTPLYAGASAEGADFNGKYLVPWANIGAAQRDTQEQDIGTKLWDWMEEQVHDL</sequence>
<organism evidence="1 2">
    <name type="scientific">Leucogyrophana mollusca</name>
    <dbReference type="NCBI Taxonomy" id="85980"/>
    <lineage>
        <taxon>Eukaryota</taxon>
        <taxon>Fungi</taxon>
        <taxon>Dikarya</taxon>
        <taxon>Basidiomycota</taxon>
        <taxon>Agaricomycotina</taxon>
        <taxon>Agaricomycetes</taxon>
        <taxon>Agaricomycetidae</taxon>
        <taxon>Boletales</taxon>
        <taxon>Boletales incertae sedis</taxon>
        <taxon>Leucogyrophana</taxon>
    </lineage>
</organism>
<accession>A0ACB8BEC3</accession>
<proteinExistence type="predicted"/>
<reference evidence="1" key="1">
    <citation type="journal article" date="2021" name="New Phytol.">
        <title>Evolutionary innovations through gain and loss of genes in the ectomycorrhizal Boletales.</title>
        <authorList>
            <person name="Wu G."/>
            <person name="Miyauchi S."/>
            <person name="Morin E."/>
            <person name="Kuo A."/>
            <person name="Drula E."/>
            <person name="Varga T."/>
            <person name="Kohler A."/>
            <person name="Feng B."/>
            <person name="Cao Y."/>
            <person name="Lipzen A."/>
            <person name="Daum C."/>
            <person name="Hundley H."/>
            <person name="Pangilinan J."/>
            <person name="Johnson J."/>
            <person name="Barry K."/>
            <person name="LaButti K."/>
            <person name="Ng V."/>
            <person name="Ahrendt S."/>
            <person name="Min B."/>
            <person name="Choi I.G."/>
            <person name="Park H."/>
            <person name="Plett J.M."/>
            <person name="Magnuson J."/>
            <person name="Spatafora J.W."/>
            <person name="Nagy L.G."/>
            <person name="Henrissat B."/>
            <person name="Grigoriev I.V."/>
            <person name="Yang Z.L."/>
            <person name="Xu J."/>
            <person name="Martin F.M."/>
        </authorList>
    </citation>
    <scope>NUCLEOTIDE SEQUENCE</scope>
    <source>
        <strain evidence="1">KUC20120723A-06</strain>
    </source>
</reference>
<name>A0ACB8BEC3_9AGAM</name>
<protein>
    <submittedName>
        <fullName evidence="1">NAD(P)-binding protein</fullName>
    </submittedName>
</protein>
<gene>
    <name evidence="1" type="ORF">BV22DRAFT_1013834</name>
</gene>
<comment type="caution">
    <text evidence="1">The sequence shown here is derived from an EMBL/GenBank/DDBJ whole genome shotgun (WGS) entry which is preliminary data.</text>
</comment>
<keyword evidence="2" id="KW-1185">Reference proteome</keyword>
<evidence type="ECO:0000313" key="2">
    <source>
        <dbReference type="Proteomes" id="UP000790709"/>
    </source>
</evidence>
<dbReference type="EMBL" id="MU266431">
    <property type="protein sequence ID" value="KAH7924171.1"/>
    <property type="molecule type" value="Genomic_DNA"/>
</dbReference>
<dbReference type="Proteomes" id="UP000790709">
    <property type="component" value="Unassembled WGS sequence"/>
</dbReference>
<evidence type="ECO:0000313" key="1">
    <source>
        <dbReference type="EMBL" id="KAH7924171.1"/>
    </source>
</evidence>